<reference evidence="6 7" key="1">
    <citation type="submission" date="2018-03" db="EMBL/GenBank/DDBJ databases">
        <title>Genome sequence of Clostridium luticellarii DSM 29923.</title>
        <authorList>
            <person name="Poehlein A."/>
            <person name="Daniel R."/>
        </authorList>
    </citation>
    <scope>NUCLEOTIDE SEQUENCE [LARGE SCALE GENOMIC DNA]</scope>
    <source>
        <strain evidence="6 7">DSM 29923</strain>
    </source>
</reference>
<dbReference type="HAMAP" id="MF_01077">
    <property type="entry name" value="RimP"/>
    <property type="match status" value="1"/>
</dbReference>
<dbReference type="GO" id="GO:0005829">
    <property type="term" value="C:cytosol"/>
    <property type="evidence" value="ECO:0007669"/>
    <property type="project" value="TreeGrafter"/>
</dbReference>
<dbReference type="InterPro" id="IPR035956">
    <property type="entry name" value="RimP_N_sf"/>
</dbReference>
<dbReference type="GO" id="GO:0006412">
    <property type="term" value="P:translation"/>
    <property type="evidence" value="ECO:0007669"/>
    <property type="project" value="TreeGrafter"/>
</dbReference>
<dbReference type="InterPro" id="IPR036847">
    <property type="entry name" value="RimP_C_sf"/>
</dbReference>
<keyword evidence="1 3" id="KW-0963">Cytoplasm</keyword>
<dbReference type="PANTHER" id="PTHR33867:SF1">
    <property type="entry name" value="RIBOSOME MATURATION FACTOR RIMP"/>
    <property type="match status" value="1"/>
</dbReference>
<dbReference type="SUPFAM" id="SSF74942">
    <property type="entry name" value="YhbC-like, C-terminal domain"/>
    <property type="match status" value="1"/>
</dbReference>
<evidence type="ECO:0000256" key="1">
    <source>
        <dbReference type="ARBA" id="ARBA00022490"/>
    </source>
</evidence>
<feature type="domain" description="Ribosome maturation factor RimP N-terminal" evidence="4">
    <location>
        <begin position="14"/>
        <end position="86"/>
    </location>
</feature>
<dbReference type="InterPro" id="IPR028998">
    <property type="entry name" value="RimP_C"/>
</dbReference>
<dbReference type="GO" id="GO:0000028">
    <property type="term" value="P:ribosomal small subunit assembly"/>
    <property type="evidence" value="ECO:0007669"/>
    <property type="project" value="TreeGrafter"/>
</dbReference>
<dbReference type="SUPFAM" id="SSF75420">
    <property type="entry name" value="YhbC-like, N-terminal domain"/>
    <property type="match status" value="1"/>
</dbReference>
<dbReference type="NCBIfam" id="NF000934">
    <property type="entry name" value="PRK00092.3-1"/>
    <property type="match status" value="1"/>
</dbReference>
<dbReference type="EMBL" id="PVXP01000046">
    <property type="protein sequence ID" value="PRR83350.1"/>
    <property type="molecule type" value="Genomic_DNA"/>
</dbReference>
<proteinExistence type="inferred from homology"/>
<dbReference type="InterPro" id="IPR003728">
    <property type="entry name" value="Ribosome_maturation_RimP"/>
</dbReference>
<dbReference type="AlphaFoldDB" id="A0A2T0BHI4"/>
<gene>
    <name evidence="3 6" type="primary">rimP</name>
    <name evidence="6" type="ORF">CLLU_26660</name>
</gene>
<dbReference type="Gene3D" id="3.30.300.70">
    <property type="entry name" value="RimP-like superfamily, N-terminal"/>
    <property type="match status" value="1"/>
</dbReference>
<dbReference type="FunFam" id="3.30.300.70:FF:000001">
    <property type="entry name" value="Ribosome maturation factor RimP"/>
    <property type="match status" value="1"/>
</dbReference>
<dbReference type="PANTHER" id="PTHR33867">
    <property type="entry name" value="RIBOSOME MATURATION FACTOR RIMP"/>
    <property type="match status" value="1"/>
</dbReference>
<dbReference type="CDD" id="cd01734">
    <property type="entry name" value="YlxS_C"/>
    <property type="match status" value="1"/>
</dbReference>
<evidence type="ECO:0000259" key="5">
    <source>
        <dbReference type="Pfam" id="PF17384"/>
    </source>
</evidence>
<protein>
    <recommendedName>
        <fullName evidence="3">Ribosome maturation factor RimP</fullName>
    </recommendedName>
</protein>
<keyword evidence="2 3" id="KW-0690">Ribosome biogenesis</keyword>
<dbReference type="Pfam" id="PF02576">
    <property type="entry name" value="RimP_N"/>
    <property type="match status" value="1"/>
</dbReference>
<comment type="similarity">
    <text evidence="3">Belongs to the RimP family.</text>
</comment>
<name>A0A2T0BHI4_9CLOT</name>
<evidence type="ECO:0000259" key="4">
    <source>
        <dbReference type="Pfam" id="PF02576"/>
    </source>
</evidence>
<evidence type="ECO:0000313" key="6">
    <source>
        <dbReference type="EMBL" id="PRR83350.1"/>
    </source>
</evidence>
<accession>A0A2T0BHI4</accession>
<dbReference type="InterPro" id="IPR028989">
    <property type="entry name" value="RimP_N"/>
</dbReference>
<sequence length="154" mass="17647">MRGSALTKKVAGFIEPVVNQMEYELYYLEFKKEGKNNYLRIYIDKKQGNISLEDCEKVSRAVGDILDREDPIKDPYYLEVSSPGIERTLYTDEHLKRYTGYDVKVSILGLLKGKKKYEGKLLKFDQDQLTIGCEEGDVVIPREKVSAVNLKGDV</sequence>
<comment type="subcellular location">
    <subcellularLocation>
        <location evidence="3">Cytoplasm</location>
    </subcellularLocation>
</comment>
<evidence type="ECO:0000256" key="2">
    <source>
        <dbReference type="ARBA" id="ARBA00022517"/>
    </source>
</evidence>
<dbReference type="Pfam" id="PF17384">
    <property type="entry name" value="DUF150_C"/>
    <property type="match status" value="1"/>
</dbReference>
<dbReference type="OrthoDB" id="9805006at2"/>
<comment type="function">
    <text evidence="3">Required for maturation of 30S ribosomal subunits.</text>
</comment>
<evidence type="ECO:0000256" key="3">
    <source>
        <dbReference type="HAMAP-Rule" id="MF_01077"/>
    </source>
</evidence>
<comment type="caution">
    <text evidence="6">The sequence shown here is derived from an EMBL/GenBank/DDBJ whole genome shotgun (WGS) entry which is preliminary data.</text>
</comment>
<dbReference type="Gene3D" id="2.30.30.180">
    <property type="entry name" value="Ribosome maturation factor RimP, C-terminal domain"/>
    <property type="match status" value="1"/>
</dbReference>
<keyword evidence="7" id="KW-1185">Reference proteome</keyword>
<evidence type="ECO:0000313" key="7">
    <source>
        <dbReference type="Proteomes" id="UP000237798"/>
    </source>
</evidence>
<dbReference type="Proteomes" id="UP000237798">
    <property type="component" value="Unassembled WGS sequence"/>
</dbReference>
<organism evidence="6 7">
    <name type="scientific">Clostridium luticellarii</name>
    <dbReference type="NCBI Taxonomy" id="1691940"/>
    <lineage>
        <taxon>Bacteria</taxon>
        <taxon>Bacillati</taxon>
        <taxon>Bacillota</taxon>
        <taxon>Clostridia</taxon>
        <taxon>Eubacteriales</taxon>
        <taxon>Clostridiaceae</taxon>
        <taxon>Clostridium</taxon>
    </lineage>
</organism>
<feature type="domain" description="Ribosome maturation factor RimP C-terminal" evidence="5">
    <location>
        <begin position="89"/>
        <end position="151"/>
    </location>
</feature>